<dbReference type="InterPro" id="IPR027523">
    <property type="entry name" value="CLU_prot"/>
</dbReference>
<dbReference type="EMBL" id="JBCNJP010000027">
    <property type="protein sequence ID" value="KAK9053389.1"/>
    <property type="molecule type" value="Genomic_DNA"/>
</dbReference>
<dbReference type="Proteomes" id="UP001408789">
    <property type="component" value="Unassembled WGS sequence"/>
</dbReference>
<evidence type="ECO:0000313" key="1">
    <source>
        <dbReference type="EMBL" id="KAK9053389.1"/>
    </source>
</evidence>
<name>A0AAP0CAQ1_9ASTR</name>
<dbReference type="PANTHER" id="PTHR12601:SF17">
    <property type="entry name" value="PROTEIN REDUCED CHLOROPLAST COVERAGE 1"/>
    <property type="match status" value="1"/>
</dbReference>
<reference evidence="1 2" key="1">
    <citation type="submission" date="2024-04" db="EMBL/GenBank/DDBJ databases">
        <title>The reference genome of an endangered Asteraceae, Deinandra increscens subsp. villosa, native to the Central Coast of California.</title>
        <authorList>
            <person name="Guilliams M."/>
            <person name="Hasenstab-Lehman K."/>
            <person name="Meyer R."/>
            <person name="Mcevoy S."/>
        </authorList>
    </citation>
    <scope>NUCLEOTIDE SEQUENCE [LARGE SCALE GENOMIC DNA]</scope>
    <source>
        <tissue evidence="1">Leaf</tissue>
    </source>
</reference>
<organism evidence="1 2">
    <name type="scientific">Deinandra increscens subsp. villosa</name>
    <dbReference type="NCBI Taxonomy" id="3103831"/>
    <lineage>
        <taxon>Eukaryota</taxon>
        <taxon>Viridiplantae</taxon>
        <taxon>Streptophyta</taxon>
        <taxon>Embryophyta</taxon>
        <taxon>Tracheophyta</taxon>
        <taxon>Spermatophyta</taxon>
        <taxon>Magnoliopsida</taxon>
        <taxon>eudicotyledons</taxon>
        <taxon>Gunneridae</taxon>
        <taxon>Pentapetalae</taxon>
        <taxon>asterids</taxon>
        <taxon>campanulids</taxon>
        <taxon>Asterales</taxon>
        <taxon>Asteraceae</taxon>
        <taxon>Asteroideae</taxon>
        <taxon>Heliantheae alliance</taxon>
        <taxon>Madieae</taxon>
        <taxon>Madiinae</taxon>
        <taxon>Deinandra</taxon>
    </lineage>
</organism>
<keyword evidence="2" id="KW-1185">Reference proteome</keyword>
<proteinExistence type="predicted"/>
<accession>A0AAP0CAQ1</accession>
<sequence length="198" mass="21670">MEPYLDVSGNQGGGVSLNPQIEDNFSKVKVKRCAAHKKDDSLTSQGYICNIIDTGWFVRFLGRLTGFAPKNWAVDDHRAHLSERLYSKQLVCRFSMGKGSGYDASSVQYNGPNVTKKRVDKHPSLVIGSKSNHLFSFSDPTGRSGVSDIGLLSLSIVFATCLHLTCGASHPNTAATYINVAMMEEGLVNFHVALRYLP</sequence>
<gene>
    <name evidence="1" type="ORF">SSX86_030022</name>
</gene>
<dbReference type="GO" id="GO:0005737">
    <property type="term" value="C:cytoplasm"/>
    <property type="evidence" value="ECO:0007669"/>
    <property type="project" value="TreeGrafter"/>
</dbReference>
<protein>
    <submittedName>
        <fullName evidence="1">Uncharacterized protein</fullName>
    </submittedName>
</protein>
<evidence type="ECO:0000313" key="2">
    <source>
        <dbReference type="Proteomes" id="UP001408789"/>
    </source>
</evidence>
<dbReference type="AlphaFoldDB" id="A0AAP0CAQ1"/>
<dbReference type="PANTHER" id="PTHR12601">
    <property type="entry name" value="EUKARYOTIC TRANSLATION INITIATION FACTOR 3 SUBUNIT EIF-3"/>
    <property type="match status" value="1"/>
</dbReference>
<comment type="caution">
    <text evidence="1">The sequence shown here is derived from an EMBL/GenBank/DDBJ whole genome shotgun (WGS) entry which is preliminary data.</text>
</comment>